<dbReference type="RefSeq" id="WP_038102095.1">
    <property type="nucleotide sequence ID" value="NZ_JFDP01000030.1"/>
</dbReference>
<dbReference type="GO" id="GO:0051301">
    <property type="term" value="P:cell division"/>
    <property type="evidence" value="ECO:0007669"/>
    <property type="project" value="UniProtKB-UniRule"/>
</dbReference>
<proteinExistence type="inferred from homology"/>
<reference evidence="7 8" key="1">
    <citation type="submission" date="2014-02" db="EMBL/GenBank/DDBJ databases">
        <title>Genome sequence of Ureaplasma diversum strain 246.</title>
        <authorList>
            <person name="Sirand-Pugnet P."/>
            <person name="Breton M."/>
            <person name="Dordet-Frisoni E."/>
            <person name="Baranowski E."/>
            <person name="Barre A."/>
            <person name="Couture C."/>
            <person name="Dupuy V."/>
            <person name="Gaurivaud P."/>
            <person name="Jacob D."/>
            <person name="Lemaitre C."/>
            <person name="Manso-Silvan L."/>
            <person name="Nikolski M."/>
            <person name="Nouvel L.-X."/>
            <person name="Poumarat F."/>
            <person name="Tardy F."/>
            <person name="Thebault P."/>
            <person name="Theil S."/>
            <person name="Citti C."/>
            <person name="Thiaucourt F."/>
            <person name="Blanchard A."/>
        </authorList>
    </citation>
    <scope>NUCLEOTIDE SEQUENCE [LARGE SCALE GENOMIC DNA]</scope>
    <source>
        <strain evidence="7 8">NCTC 246</strain>
    </source>
</reference>
<dbReference type="EMBL" id="JFDP01000030">
    <property type="protein sequence ID" value="KEZ24005.1"/>
    <property type="molecule type" value="Genomic_DNA"/>
</dbReference>
<sequence length="323" mass="37832">MQKNLLQEIVESQQNNQLTFSEFVKEDLYTNDHYSISDYKVILYSFLKNNLTISLGNPTKWIIKSQNGYIIDFIISALSAFNNINIEYEFIIEPDKLATNKNNYILEIYNGLDKLEHLIKIYDQVNEQNFQQEKYCSNFLIGAMLSGGSIAHPQENYHLELRCDSVNYAYLLKKALARFGLEYKSIHRHSKEIIYFKRSEMISDFLKAIKASNSFFMFEEIRIAKDFSNQIQRLNNLDVQNIDKSSKAGVLAKQMITKIKAKHPLYQKQNYSFLTYCEVRINNPELSLVEIANLMESDYNIQITKSGLNHINNKIKKMYQELE</sequence>
<dbReference type="eggNOG" id="COG1481">
    <property type="taxonomic scope" value="Bacteria"/>
</dbReference>
<keyword evidence="1 4" id="KW-0132">Cell division</keyword>
<evidence type="ECO:0000259" key="5">
    <source>
        <dbReference type="Pfam" id="PF02650"/>
    </source>
</evidence>
<feature type="domain" description="Sporulation regulator WhiA C-terminal" evidence="5">
    <location>
        <begin position="231"/>
        <end position="319"/>
    </location>
</feature>
<evidence type="ECO:0000313" key="7">
    <source>
        <dbReference type="EMBL" id="KEZ24005.1"/>
    </source>
</evidence>
<dbReference type="NCBIfam" id="TIGR00647">
    <property type="entry name" value="DNA_bind_WhiA"/>
    <property type="match status" value="1"/>
</dbReference>
<dbReference type="Pfam" id="PF14527">
    <property type="entry name" value="LAGLIDADG_WhiA"/>
    <property type="match status" value="1"/>
</dbReference>
<dbReference type="GO" id="GO:0003677">
    <property type="term" value="F:DNA binding"/>
    <property type="evidence" value="ECO:0007669"/>
    <property type="project" value="UniProtKB-UniRule"/>
</dbReference>
<keyword evidence="8" id="KW-1185">Reference proteome</keyword>
<feature type="domain" description="WhiA LAGLIDADG-like" evidence="6">
    <location>
        <begin position="137"/>
        <end position="227"/>
    </location>
</feature>
<dbReference type="Pfam" id="PF02650">
    <property type="entry name" value="HTH_WhiA"/>
    <property type="match status" value="1"/>
</dbReference>
<evidence type="ECO:0000256" key="3">
    <source>
        <dbReference type="ARBA" id="ARBA00023306"/>
    </source>
</evidence>
<evidence type="ECO:0000259" key="6">
    <source>
        <dbReference type="Pfam" id="PF14527"/>
    </source>
</evidence>
<dbReference type="InterPro" id="IPR039518">
    <property type="entry name" value="WhiA_LAGLIDADG_dom"/>
</dbReference>
<gene>
    <name evidence="4" type="primary">whiA</name>
    <name evidence="7" type="ORF">UDIV_1830</name>
</gene>
<dbReference type="PANTHER" id="PTHR37307">
    <property type="entry name" value="CELL DIVISION PROTEIN WHIA-RELATED"/>
    <property type="match status" value="1"/>
</dbReference>
<dbReference type="PANTHER" id="PTHR37307:SF1">
    <property type="entry name" value="CELL DIVISION PROTEIN WHIA-RELATED"/>
    <property type="match status" value="1"/>
</dbReference>
<evidence type="ECO:0000313" key="8">
    <source>
        <dbReference type="Proteomes" id="UP000028537"/>
    </source>
</evidence>
<dbReference type="AlphaFoldDB" id="A0A084F1B3"/>
<dbReference type="InterPro" id="IPR027434">
    <property type="entry name" value="Homing_endonucl"/>
</dbReference>
<dbReference type="OrthoDB" id="401278at2"/>
<dbReference type="Proteomes" id="UP000028537">
    <property type="component" value="Unassembled WGS sequence"/>
</dbReference>
<keyword evidence="2 4" id="KW-0238">DNA-binding</keyword>
<comment type="function">
    <text evidence="4">Involved in cell division and chromosome segregation.</text>
</comment>
<dbReference type="InterPro" id="IPR023054">
    <property type="entry name" value="Sporulation_regulator_WhiA_C"/>
</dbReference>
<protein>
    <recommendedName>
        <fullName evidence="4">Probable cell division protein WhiA</fullName>
    </recommendedName>
</protein>
<dbReference type="GO" id="GO:0043937">
    <property type="term" value="P:regulation of sporulation"/>
    <property type="evidence" value="ECO:0007669"/>
    <property type="project" value="InterPro"/>
</dbReference>
<accession>A0A084F1B3</accession>
<dbReference type="Gene3D" id="3.10.28.10">
    <property type="entry name" value="Homing endonucleases"/>
    <property type="match status" value="1"/>
</dbReference>
<dbReference type="SUPFAM" id="SSF55608">
    <property type="entry name" value="Homing endonucleases"/>
    <property type="match status" value="1"/>
</dbReference>
<evidence type="ECO:0000256" key="1">
    <source>
        <dbReference type="ARBA" id="ARBA00022618"/>
    </source>
</evidence>
<name>A0A084F1B3_9BACT</name>
<dbReference type="HAMAP" id="MF_01420">
    <property type="entry name" value="HTH_type_WhiA"/>
    <property type="match status" value="1"/>
</dbReference>
<comment type="similarity">
    <text evidence="4">Belongs to the WhiA family.</text>
</comment>
<evidence type="ECO:0000256" key="4">
    <source>
        <dbReference type="HAMAP-Rule" id="MF_01420"/>
    </source>
</evidence>
<evidence type="ECO:0000256" key="2">
    <source>
        <dbReference type="ARBA" id="ARBA00023125"/>
    </source>
</evidence>
<keyword evidence="3 4" id="KW-0131">Cell cycle</keyword>
<comment type="caution">
    <text evidence="7">The sequence shown here is derived from an EMBL/GenBank/DDBJ whole genome shotgun (WGS) entry which is preliminary data.</text>
</comment>
<organism evidence="7 8">
    <name type="scientific">Ureaplasma diversum NCTC 246</name>
    <dbReference type="NCBI Taxonomy" id="1188241"/>
    <lineage>
        <taxon>Bacteria</taxon>
        <taxon>Bacillati</taxon>
        <taxon>Mycoplasmatota</taxon>
        <taxon>Mycoplasmoidales</taxon>
        <taxon>Mycoplasmoidaceae</taxon>
        <taxon>Ureaplasma</taxon>
    </lineage>
</organism>
<dbReference type="InterPro" id="IPR003802">
    <property type="entry name" value="Sporulation_regulator_WhiA"/>
</dbReference>